<keyword evidence="3" id="KW-1185">Reference proteome</keyword>
<dbReference type="SUPFAM" id="SSF81296">
    <property type="entry name" value="E set domains"/>
    <property type="match status" value="1"/>
</dbReference>
<reference evidence="2" key="1">
    <citation type="submission" date="2020-05" db="EMBL/GenBank/DDBJ databases">
        <title>Phylogenomic resolution of chytrid fungi.</title>
        <authorList>
            <person name="Stajich J.E."/>
            <person name="Amses K."/>
            <person name="Simmons R."/>
            <person name="Seto K."/>
            <person name="Myers J."/>
            <person name="Bonds A."/>
            <person name="Quandt C.A."/>
            <person name="Barry K."/>
            <person name="Liu P."/>
            <person name="Grigoriev I."/>
            <person name="Longcore J.E."/>
            <person name="James T.Y."/>
        </authorList>
    </citation>
    <scope>NUCLEOTIDE SEQUENCE</scope>
    <source>
        <strain evidence="2">JEL0318</strain>
    </source>
</reference>
<evidence type="ECO:0000259" key="1">
    <source>
        <dbReference type="Pfam" id="PF16561"/>
    </source>
</evidence>
<evidence type="ECO:0000313" key="2">
    <source>
        <dbReference type="EMBL" id="KAJ3037659.1"/>
    </source>
</evidence>
<dbReference type="Pfam" id="PF16561">
    <property type="entry name" value="AMPK1_CBM"/>
    <property type="match status" value="1"/>
</dbReference>
<organism evidence="2 3">
    <name type="scientific">Rhizophlyctis rosea</name>
    <dbReference type="NCBI Taxonomy" id="64517"/>
    <lineage>
        <taxon>Eukaryota</taxon>
        <taxon>Fungi</taxon>
        <taxon>Fungi incertae sedis</taxon>
        <taxon>Chytridiomycota</taxon>
        <taxon>Chytridiomycota incertae sedis</taxon>
        <taxon>Chytridiomycetes</taxon>
        <taxon>Rhizophlyctidales</taxon>
        <taxon>Rhizophlyctidaceae</taxon>
        <taxon>Rhizophlyctis</taxon>
    </lineage>
</organism>
<dbReference type="InterPro" id="IPR014756">
    <property type="entry name" value="Ig_E-set"/>
</dbReference>
<proteinExistence type="predicted"/>
<evidence type="ECO:0000313" key="3">
    <source>
        <dbReference type="Proteomes" id="UP001212841"/>
    </source>
</evidence>
<sequence length="61" mass="7194">MGADTVPVEFIWLHGAGRYVTLTGDFDDWKCTIPMKRSDKDSNRWEATVDLDPQRWVQFKY</sequence>
<accession>A0AAD5WXX0</accession>
<dbReference type="Gene3D" id="2.60.40.10">
    <property type="entry name" value="Immunoglobulins"/>
    <property type="match status" value="1"/>
</dbReference>
<feature type="non-terminal residue" evidence="2">
    <location>
        <position position="61"/>
    </location>
</feature>
<dbReference type="CDD" id="cd02859">
    <property type="entry name" value="E_set_AMPKbeta_like_N"/>
    <property type="match status" value="1"/>
</dbReference>
<feature type="domain" description="AMP-activated protein kinase glycogen-binding" evidence="1">
    <location>
        <begin position="6"/>
        <end position="54"/>
    </location>
</feature>
<protein>
    <recommendedName>
        <fullName evidence="1">AMP-activated protein kinase glycogen-binding domain-containing protein</fullName>
    </recommendedName>
</protein>
<comment type="caution">
    <text evidence="2">The sequence shown here is derived from an EMBL/GenBank/DDBJ whole genome shotgun (WGS) entry which is preliminary data.</text>
</comment>
<dbReference type="Proteomes" id="UP001212841">
    <property type="component" value="Unassembled WGS sequence"/>
</dbReference>
<dbReference type="InterPro" id="IPR032640">
    <property type="entry name" value="AMPK1_CBM"/>
</dbReference>
<name>A0AAD5WXX0_9FUNG</name>
<dbReference type="EMBL" id="JADGJD010001810">
    <property type="protein sequence ID" value="KAJ3037659.1"/>
    <property type="molecule type" value="Genomic_DNA"/>
</dbReference>
<gene>
    <name evidence="2" type="ORF">HK097_003457</name>
</gene>
<dbReference type="AlphaFoldDB" id="A0AAD5WXX0"/>
<dbReference type="InterPro" id="IPR013783">
    <property type="entry name" value="Ig-like_fold"/>
</dbReference>